<feature type="region of interest" description="Disordered" evidence="1">
    <location>
        <begin position="835"/>
        <end position="875"/>
    </location>
</feature>
<feature type="compositionally biased region" description="Polar residues" evidence="1">
    <location>
        <begin position="531"/>
        <end position="543"/>
    </location>
</feature>
<name>A0A6A5UCG1_9PLEO</name>
<evidence type="ECO:0008006" key="4">
    <source>
        <dbReference type="Google" id="ProtNLM"/>
    </source>
</evidence>
<feature type="compositionally biased region" description="Polar residues" evidence="1">
    <location>
        <begin position="630"/>
        <end position="640"/>
    </location>
</feature>
<protein>
    <recommendedName>
        <fullName evidence="4">WD40 repeat-like protein</fullName>
    </recommendedName>
</protein>
<evidence type="ECO:0000256" key="1">
    <source>
        <dbReference type="SAM" id="MobiDB-lite"/>
    </source>
</evidence>
<proteinExistence type="predicted"/>
<dbReference type="EMBL" id="ML976981">
    <property type="protein sequence ID" value="KAF1961482.1"/>
    <property type="molecule type" value="Genomic_DNA"/>
</dbReference>
<feature type="region of interest" description="Disordered" evidence="1">
    <location>
        <begin position="530"/>
        <end position="582"/>
    </location>
</feature>
<gene>
    <name evidence="2" type="ORF">CC80DRAFT_500737</name>
</gene>
<organism evidence="2 3">
    <name type="scientific">Byssothecium circinans</name>
    <dbReference type="NCBI Taxonomy" id="147558"/>
    <lineage>
        <taxon>Eukaryota</taxon>
        <taxon>Fungi</taxon>
        <taxon>Dikarya</taxon>
        <taxon>Ascomycota</taxon>
        <taxon>Pezizomycotina</taxon>
        <taxon>Dothideomycetes</taxon>
        <taxon>Pleosporomycetidae</taxon>
        <taxon>Pleosporales</taxon>
        <taxon>Massarineae</taxon>
        <taxon>Massarinaceae</taxon>
        <taxon>Byssothecium</taxon>
    </lineage>
</organism>
<accession>A0A6A5UCG1</accession>
<reference evidence="2" key="1">
    <citation type="journal article" date="2020" name="Stud. Mycol.">
        <title>101 Dothideomycetes genomes: a test case for predicting lifestyles and emergence of pathogens.</title>
        <authorList>
            <person name="Haridas S."/>
            <person name="Albert R."/>
            <person name="Binder M."/>
            <person name="Bloem J."/>
            <person name="Labutti K."/>
            <person name="Salamov A."/>
            <person name="Andreopoulos B."/>
            <person name="Baker S."/>
            <person name="Barry K."/>
            <person name="Bills G."/>
            <person name="Bluhm B."/>
            <person name="Cannon C."/>
            <person name="Castanera R."/>
            <person name="Culley D."/>
            <person name="Daum C."/>
            <person name="Ezra D."/>
            <person name="Gonzalez J."/>
            <person name="Henrissat B."/>
            <person name="Kuo A."/>
            <person name="Liang C."/>
            <person name="Lipzen A."/>
            <person name="Lutzoni F."/>
            <person name="Magnuson J."/>
            <person name="Mondo S."/>
            <person name="Nolan M."/>
            <person name="Ohm R."/>
            <person name="Pangilinan J."/>
            <person name="Park H.-J."/>
            <person name="Ramirez L."/>
            <person name="Alfaro M."/>
            <person name="Sun H."/>
            <person name="Tritt A."/>
            <person name="Yoshinaga Y."/>
            <person name="Zwiers L.-H."/>
            <person name="Turgeon B."/>
            <person name="Goodwin S."/>
            <person name="Spatafora J."/>
            <person name="Crous P."/>
            <person name="Grigoriev I."/>
        </authorList>
    </citation>
    <scope>NUCLEOTIDE SEQUENCE</scope>
    <source>
        <strain evidence="2">CBS 675.92</strain>
    </source>
</reference>
<evidence type="ECO:0000313" key="3">
    <source>
        <dbReference type="Proteomes" id="UP000800035"/>
    </source>
</evidence>
<dbReference type="InterPro" id="IPR011044">
    <property type="entry name" value="Quino_amine_DH_bsu"/>
</dbReference>
<feature type="region of interest" description="Disordered" evidence="1">
    <location>
        <begin position="630"/>
        <end position="660"/>
    </location>
</feature>
<dbReference type="Proteomes" id="UP000800035">
    <property type="component" value="Unassembled WGS sequence"/>
</dbReference>
<dbReference type="OrthoDB" id="5411560at2759"/>
<dbReference type="AlphaFoldDB" id="A0A6A5UCG1"/>
<keyword evidence="3" id="KW-1185">Reference proteome</keyword>
<sequence length="1107" mass="123688">MHSALADVWKNLEDRQDVANIVREIIGQHCVDSTLQTDDDSRNVEETVRTVIWIKMIFDLQRCYLTGNATGVADLPPYVVSCLLPPDLLFSTILYLISVKTRLFSSQTTLMTREFTRPRHILAQTILSGLRLLLLRKEVLSTKDKRRLQNGINSAWRDDRVLGVERFIVSELFAEILNSLSDMERENPYQREWANANLPTYAAGLYPLDIRHETFVTPLIHGTMEEDWIDAYWVLFDCLWAVECAVTQRYADLRRQTGVLSSNQIGVDTDEILEQLWHTRTSLIISIFHIEGPMEPTPALLDTLAVTLLDWNEDLDSFLKRQDSLLQRPSARPAPLRNHNYSRSISEMTPYYETALKSFSEWLTNRKSGYEQFSVRRAGVTSNDMQEMVKEWVNRMSSPKRETLSKDLEGSHLPVYIVDCPKLHVIPKKWLEYKLRWCDKWAYESVQENSPMVNWKEGIQCPSCTAGEKIKFARLIEPFQHLSTALENVTIDDFNLGQYSIGDSSSGSYDATSASIASRSMSDAGSVGISMPSSSTMNVSVPTLSPRPSEPDIQVQSPGQPPQYTESPISPMTMSPMSHPSHSLNSSFDYPVSPLNESLNIPIPLSVSSRLSMELPIPVHTPSIAESIAEGTSMSAPSDGTSERLYTPSTDSLRSAPSFAKMKSTSRTVRIANSMRRKPTNKTSEAFPLPREPVFTFSSAGHSLLLWGNGADHLVRFDIPSNDTSAIQGCKYQVAGIEAAAAGNHKCAIIVAGGLATRRLVIFNGINPSPEAEIDLDISGRMGEICIAVSRNDKYVAVSLNDQIQIFSLEDGIKALAFHHQIHVYELRGGTSHKRTIPVGRSTSDESFSPDSQKSESGWFGSGARGLSSREKAEEQQRQTVVVSRKIYFSTDSKRLAVATQLGDHCIYVDVWDCTREPVSTISEHSRSFKMPPWTLNDGDLTGVFYDSMRRSALVTAFLGKEYPVLIPFPGYDILQNETYSTKIVHATPSPSGTTFVVINAMTEIIQFEYSAKGTLSPRKLRKSARGISTSVFKPGCIALAMPLENVLQIFWIKEGKLMLRSVKIGGSGEQFRDYDLREHFDRLIGLGKRSVIARAPSLCIPELDGS</sequence>
<feature type="compositionally biased region" description="Low complexity" evidence="1">
    <location>
        <begin position="567"/>
        <end position="582"/>
    </location>
</feature>
<evidence type="ECO:0000313" key="2">
    <source>
        <dbReference type="EMBL" id="KAF1961482.1"/>
    </source>
</evidence>
<dbReference type="SUPFAM" id="SSF50969">
    <property type="entry name" value="YVTN repeat-like/Quinoprotein amine dehydrogenase"/>
    <property type="match status" value="1"/>
</dbReference>
<feature type="compositionally biased region" description="Polar residues" evidence="1">
    <location>
        <begin position="554"/>
        <end position="566"/>
    </location>
</feature>
<feature type="compositionally biased region" description="Polar residues" evidence="1">
    <location>
        <begin position="841"/>
        <end position="856"/>
    </location>
</feature>